<dbReference type="CDD" id="cd03672">
    <property type="entry name" value="NUDIX_Dcp2p_Nudt20"/>
    <property type="match status" value="1"/>
</dbReference>
<protein>
    <recommendedName>
        <fullName evidence="10">Nudix hydrolase domain-containing protein</fullName>
    </recommendedName>
</protein>
<dbReference type="Pfam" id="PF00293">
    <property type="entry name" value="NUDIX"/>
    <property type="match status" value="1"/>
</dbReference>
<dbReference type="Proteomes" id="UP001233271">
    <property type="component" value="Chromosome 4"/>
</dbReference>
<feature type="region of interest" description="Disordered" evidence="9">
    <location>
        <begin position="287"/>
        <end position="309"/>
    </location>
</feature>
<dbReference type="Pfam" id="PF05026">
    <property type="entry name" value="DCP2"/>
    <property type="match status" value="1"/>
</dbReference>
<evidence type="ECO:0000259" key="10">
    <source>
        <dbReference type="PROSITE" id="PS51462"/>
    </source>
</evidence>
<feature type="compositionally biased region" description="Low complexity" evidence="9">
    <location>
        <begin position="799"/>
        <end position="850"/>
    </location>
</feature>
<comment type="similarity">
    <text evidence="3">Belongs to the Nudix hydrolase family. DCP2 subfamily.</text>
</comment>
<evidence type="ECO:0000256" key="4">
    <source>
        <dbReference type="ARBA" id="ARBA00022490"/>
    </source>
</evidence>
<keyword evidence="8" id="KW-0464">Manganese</keyword>
<keyword evidence="12" id="KW-1185">Reference proteome</keyword>
<feature type="compositionally biased region" description="Polar residues" evidence="9">
    <location>
        <begin position="784"/>
        <end position="798"/>
    </location>
</feature>
<feature type="compositionally biased region" description="Polar residues" evidence="9">
    <location>
        <begin position="1"/>
        <end position="27"/>
    </location>
</feature>
<dbReference type="Gene3D" id="1.10.10.1050">
    <property type="entry name" value="Dcp2, box A domain"/>
    <property type="match status" value="1"/>
</dbReference>
<dbReference type="Gene3D" id="3.90.79.10">
    <property type="entry name" value="Nucleoside Triphosphate Pyrophosphohydrolase"/>
    <property type="match status" value="1"/>
</dbReference>
<evidence type="ECO:0000256" key="6">
    <source>
        <dbReference type="ARBA" id="ARBA00022801"/>
    </source>
</evidence>
<dbReference type="SMART" id="SM01125">
    <property type="entry name" value="DCP2"/>
    <property type="match status" value="1"/>
</dbReference>
<dbReference type="AlphaFoldDB" id="A0AA48L3W8"/>
<accession>A0AA48L3W8</accession>
<dbReference type="GO" id="GO:0000290">
    <property type="term" value="P:deadenylation-dependent decapping of nuclear-transcribed mRNA"/>
    <property type="evidence" value="ECO:0007669"/>
    <property type="project" value="InterPro"/>
</dbReference>
<evidence type="ECO:0000256" key="5">
    <source>
        <dbReference type="ARBA" id="ARBA00022723"/>
    </source>
</evidence>
<dbReference type="InterPro" id="IPR036189">
    <property type="entry name" value="DCP2_BoxA_sf"/>
</dbReference>
<name>A0AA48L3W8_9TREE</name>
<feature type="compositionally biased region" description="Polar residues" evidence="9">
    <location>
        <begin position="720"/>
        <end position="733"/>
    </location>
</feature>
<dbReference type="PANTHER" id="PTHR23114">
    <property type="entry name" value="M7GPPPN-MRNA HYDROLASE"/>
    <property type="match status" value="1"/>
</dbReference>
<dbReference type="InterPro" id="IPR015797">
    <property type="entry name" value="NUDIX_hydrolase-like_dom_sf"/>
</dbReference>
<evidence type="ECO:0000256" key="8">
    <source>
        <dbReference type="ARBA" id="ARBA00023211"/>
    </source>
</evidence>
<comment type="subcellular location">
    <subcellularLocation>
        <location evidence="2">Cytoplasm</location>
    </subcellularLocation>
</comment>
<dbReference type="GO" id="GO:0003723">
    <property type="term" value="F:RNA binding"/>
    <property type="evidence" value="ECO:0007669"/>
    <property type="project" value="UniProtKB-KW"/>
</dbReference>
<evidence type="ECO:0000256" key="3">
    <source>
        <dbReference type="ARBA" id="ARBA00005279"/>
    </source>
</evidence>
<dbReference type="InterPro" id="IPR020084">
    <property type="entry name" value="NUDIX_hydrolase_CS"/>
</dbReference>
<dbReference type="KEGG" id="ccac:CcaHIS019_0403260"/>
<dbReference type="SUPFAM" id="SSF55811">
    <property type="entry name" value="Nudix"/>
    <property type="match status" value="1"/>
</dbReference>
<comment type="cofactor">
    <cofactor evidence="1">
        <name>Mn(2+)</name>
        <dbReference type="ChEBI" id="CHEBI:29035"/>
    </cofactor>
</comment>
<dbReference type="InterPro" id="IPR000086">
    <property type="entry name" value="NUDIX_hydrolase_dom"/>
</dbReference>
<dbReference type="PROSITE" id="PS00893">
    <property type="entry name" value="NUDIX_BOX"/>
    <property type="match status" value="1"/>
</dbReference>
<feature type="domain" description="Nudix hydrolase" evidence="10">
    <location>
        <begin position="137"/>
        <end position="263"/>
    </location>
</feature>
<dbReference type="InterPro" id="IPR044099">
    <property type="entry name" value="Dcp2_NUDIX"/>
</dbReference>
<dbReference type="GO" id="GO:0000184">
    <property type="term" value="P:nuclear-transcribed mRNA catabolic process, nonsense-mediated decay"/>
    <property type="evidence" value="ECO:0007669"/>
    <property type="project" value="InterPro"/>
</dbReference>
<evidence type="ECO:0000313" key="12">
    <source>
        <dbReference type="Proteomes" id="UP001233271"/>
    </source>
</evidence>
<feature type="region of interest" description="Disordered" evidence="9">
    <location>
        <begin position="429"/>
        <end position="448"/>
    </location>
</feature>
<dbReference type="SUPFAM" id="SSF140586">
    <property type="entry name" value="Dcp2 domain-like"/>
    <property type="match status" value="1"/>
</dbReference>
<feature type="region of interest" description="Disordered" evidence="9">
    <location>
        <begin position="1"/>
        <end position="44"/>
    </location>
</feature>
<evidence type="ECO:0000313" key="11">
    <source>
        <dbReference type="EMBL" id="BEI91506.1"/>
    </source>
</evidence>
<keyword evidence="7" id="KW-0694">RNA-binding</keyword>
<keyword evidence="5" id="KW-0479">Metal-binding</keyword>
<evidence type="ECO:0000256" key="1">
    <source>
        <dbReference type="ARBA" id="ARBA00001936"/>
    </source>
</evidence>
<dbReference type="GO" id="GO:0030145">
    <property type="term" value="F:manganese ion binding"/>
    <property type="evidence" value="ECO:0007669"/>
    <property type="project" value="InterPro"/>
</dbReference>
<feature type="compositionally biased region" description="Pro residues" evidence="9">
    <location>
        <begin position="517"/>
        <end position="534"/>
    </location>
</feature>
<organism evidence="11 12">
    <name type="scientific">Cutaneotrichosporon cavernicola</name>
    <dbReference type="NCBI Taxonomy" id="279322"/>
    <lineage>
        <taxon>Eukaryota</taxon>
        <taxon>Fungi</taxon>
        <taxon>Dikarya</taxon>
        <taxon>Basidiomycota</taxon>
        <taxon>Agaricomycotina</taxon>
        <taxon>Tremellomycetes</taxon>
        <taxon>Trichosporonales</taxon>
        <taxon>Trichosporonaceae</taxon>
        <taxon>Cutaneotrichosporon</taxon>
    </lineage>
</organism>
<evidence type="ECO:0000256" key="2">
    <source>
        <dbReference type="ARBA" id="ARBA00004496"/>
    </source>
</evidence>
<gene>
    <name evidence="11" type="primary">DCP2</name>
    <name evidence="11" type="ORF">CcaverHIS019_0403260</name>
</gene>
<feature type="region of interest" description="Disordered" evidence="9">
    <location>
        <begin position="382"/>
        <end position="416"/>
    </location>
</feature>
<keyword evidence="4" id="KW-0963">Cytoplasm</keyword>
<feature type="compositionally biased region" description="Low complexity" evidence="9">
    <location>
        <begin position="760"/>
        <end position="782"/>
    </location>
</feature>
<dbReference type="GO" id="GO:0140933">
    <property type="term" value="F:5'-(N(7)-methylguanosine 5'-triphospho)-[mRNA] hydrolase activity"/>
    <property type="evidence" value="ECO:0007669"/>
    <property type="project" value="InterPro"/>
</dbReference>
<feature type="compositionally biased region" description="Low complexity" evidence="9">
    <location>
        <begin position="535"/>
        <end position="552"/>
    </location>
</feature>
<dbReference type="RefSeq" id="XP_060456771.1">
    <property type="nucleotide sequence ID" value="XM_060600149.1"/>
</dbReference>
<evidence type="ECO:0000256" key="7">
    <source>
        <dbReference type="ARBA" id="ARBA00022884"/>
    </source>
</evidence>
<feature type="compositionally biased region" description="Polar residues" evidence="9">
    <location>
        <begin position="651"/>
        <end position="696"/>
    </location>
</feature>
<dbReference type="FunFam" id="3.90.79.10:FF:000003">
    <property type="entry name" value="M7GpppN-mRNA hydrolase isoform 2"/>
    <property type="match status" value="1"/>
</dbReference>
<proteinExistence type="inferred from homology"/>
<feature type="compositionally biased region" description="Polar residues" evidence="9">
    <location>
        <begin position="704"/>
        <end position="713"/>
    </location>
</feature>
<dbReference type="GeneID" id="85495376"/>
<dbReference type="GO" id="GO:0000932">
    <property type="term" value="C:P-body"/>
    <property type="evidence" value="ECO:0007669"/>
    <property type="project" value="TreeGrafter"/>
</dbReference>
<dbReference type="EMBL" id="AP028215">
    <property type="protein sequence ID" value="BEI91506.1"/>
    <property type="molecule type" value="Genomic_DNA"/>
</dbReference>
<sequence>MQSQRELVPWTDNSAPQAQNVSLYNSYPDSPSSEPPTGEEEDADGFELSQLSLDEVLDELFIRFIHNLPERERTIDRLHWSAEEAHWFYEDYVRPSNPTLPALTQKEFTKQILELDDSYRDQYDFDEEWRSFLKYKKVVPCCGGILLNRTGDKALMVRGWKNATWGFPRGKINKNESPEACAVREVLEETGYDMAPLLQPNEFLKTFINAQDVTMYLVLGVDENTVFKTKTKKEIGKIEWVPVLDLPTWTKQRNQKPVAGGKPKRFFNVTPFVSGIKTFLKKNGITNQPRKKVRGGGVRQQGGRELQPFAFEAGPSKVLRELQPFSFNEAPKPIPTDQPATAMDHLFDKFIINKDRNDKPAPPAQTAEDQNDDDVLARLLGNIGPVSHTPPTHTAGPYASPTNVAAAHAGPFLPPHDTKQAKLLQVIQHSPQPAPPSSPPNQQRSAHQNSLLAVLGSPTKPVPALVSAYTPQPSVLSDDEERAQRQRALLESTLLGYPPSPLSALGHSRGASHGPSPFGPSPIPQSWSPYPPSQPSEQSPFQPSQPPQTQSAQPPPVPQVRPQQYEYAAQPNQQPPSPPRQVPQNEHQRNLLGTLFGKTPQAPAQDPVPTNYGQPTHVPAPPHYASARPAGQPPAPTSYGQQSQPPAPASYGQQSQPPAPTSYGQQSQAPAQAGYSQPGQQPNPAYVQPGQQSYAQYGQPGPQPNCNFSQASQPPAPVNYGQQSQQPNANFISAQRGAPPPGYYGHQRQLSGGLPGQPGQGRPIGAPIGLPGQPGQPLAPAGWNMQQQFQFANQGFSSQPGQPGQAPPQHQMGQGYQHYSPQQAQQGYQPQQQYQQPQQQLQQPQQPNAQTSPAMHQPIPRPPVSGSLLGLAAGR</sequence>
<dbReference type="InterPro" id="IPR007722">
    <property type="entry name" value="DCP2_BoxA"/>
</dbReference>
<keyword evidence="6" id="KW-0378">Hydrolase</keyword>
<evidence type="ECO:0000256" key="9">
    <source>
        <dbReference type="SAM" id="MobiDB-lite"/>
    </source>
</evidence>
<dbReference type="PROSITE" id="PS51462">
    <property type="entry name" value="NUDIX"/>
    <property type="match status" value="1"/>
</dbReference>
<dbReference type="PANTHER" id="PTHR23114:SF17">
    <property type="entry name" value="M7GPPPN-MRNA HYDROLASE"/>
    <property type="match status" value="1"/>
</dbReference>
<reference evidence="11" key="1">
    <citation type="journal article" date="2023" name="BMC Genomics">
        <title>Chromosome-level genome assemblies of Cutaneotrichosporon spp. (Trichosporonales, Basidiomycota) reveal imbalanced evolution between nucleotide sequences and chromosome synteny.</title>
        <authorList>
            <person name="Kobayashi Y."/>
            <person name="Kayamori A."/>
            <person name="Aoki K."/>
            <person name="Shiwa Y."/>
            <person name="Matsutani M."/>
            <person name="Fujita N."/>
            <person name="Sugita T."/>
            <person name="Iwasaki W."/>
            <person name="Tanaka N."/>
            <person name="Takashima M."/>
        </authorList>
    </citation>
    <scope>NUCLEOTIDE SEQUENCE</scope>
    <source>
        <strain evidence="11">HIS019</strain>
    </source>
</reference>
<feature type="region of interest" description="Disordered" evidence="9">
    <location>
        <begin position="493"/>
        <end position="875"/>
    </location>
</feature>